<accession>A0A1G2V417</accession>
<evidence type="ECO:0000313" key="1">
    <source>
        <dbReference type="EMBL" id="OHB16376.1"/>
    </source>
</evidence>
<proteinExistence type="predicted"/>
<dbReference type="AlphaFoldDB" id="A0A1G2V417"/>
<reference evidence="1 2" key="1">
    <citation type="journal article" date="2016" name="Nat. Commun.">
        <title>Thousands of microbial genomes shed light on interconnected biogeochemical processes in an aquifer system.</title>
        <authorList>
            <person name="Anantharaman K."/>
            <person name="Brown C.T."/>
            <person name="Hug L.A."/>
            <person name="Sharon I."/>
            <person name="Castelle C.J."/>
            <person name="Probst A.J."/>
            <person name="Thomas B.C."/>
            <person name="Singh A."/>
            <person name="Wilkins M.J."/>
            <person name="Karaoz U."/>
            <person name="Brodie E.L."/>
            <person name="Williams K.H."/>
            <person name="Hubbard S.S."/>
            <person name="Banfield J.F."/>
        </authorList>
    </citation>
    <scope>NUCLEOTIDE SEQUENCE [LARGE SCALE GENOMIC DNA]</scope>
</reference>
<organism evidence="1 2">
    <name type="scientific">Candidatus Zambryskibacteria bacterium RIFOXYC1_FULL_39_10</name>
    <dbReference type="NCBI Taxonomy" id="1802779"/>
    <lineage>
        <taxon>Bacteria</taxon>
        <taxon>Candidatus Zambryskiibacteriota</taxon>
    </lineage>
</organism>
<name>A0A1G2V417_9BACT</name>
<gene>
    <name evidence="1" type="ORF">A2431_01615</name>
</gene>
<dbReference type="EMBL" id="MHWW01000002">
    <property type="protein sequence ID" value="OHB16376.1"/>
    <property type="molecule type" value="Genomic_DNA"/>
</dbReference>
<sequence length="228" mass="26317">MSSNMTNPLPMSEEEDHNMIKEVVAQAKEILSTEEKNRRVLSLRKKIEEMLLSIQYPFGVEGLTVNDISKEVSKLEAEYGVLEYRDRYRLIDHNLFLLSDVNNDPYFILFLIRESVTTVSSATWSVADKMLVGAMFDVEFLQKYSHFLKKNIGELWKIEYLFVGLISSEFRAEIRAKKEDFDEIFVITGPRQESSIVAGLKFGHFWLIGEFDGTSVRVTRIGKSELQV</sequence>
<evidence type="ECO:0000313" key="2">
    <source>
        <dbReference type="Proteomes" id="UP000177697"/>
    </source>
</evidence>
<dbReference type="Proteomes" id="UP000177697">
    <property type="component" value="Unassembled WGS sequence"/>
</dbReference>
<protein>
    <submittedName>
        <fullName evidence="1">Uncharacterized protein</fullName>
    </submittedName>
</protein>
<comment type="caution">
    <text evidence="1">The sequence shown here is derived from an EMBL/GenBank/DDBJ whole genome shotgun (WGS) entry which is preliminary data.</text>
</comment>